<organism evidence="5 6">
    <name type="scientific">Amedibacillus dolichus DSM 3991</name>
    <dbReference type="NCBI Taxonomy" id="428127"/>
    <lineage>
        <taxon>Bacteria</taxon>
        <taxon>Bacillati</taxon>
        <taxon>Bacillota</taxon>
        <taxon>Erysipelotrichia</taxon>
        <taxon>Erysipelotrichales</taxon>
        <taxon>Erysipelotrichaceae</taxon>
        <taxon>Amedibacillus</taxon>
    </lineage>
</organism>
<reference evidence="5 6" key="2">
    <citation type="submission" date="2007-09" db="EMBL/GenBank/DDBJ databases">
        <authorList>
            <person name="Fulton L."/>
            <person name="Clifton S."/>
            <person name="Fulton B."/>
            <person name="Xu J."/>
            <person name="Minx P."/>
            <person name="Pepin K.H."/>
            <person name="Johnson M."/>
            <person name="Thiruvilangam P."/>
            <person name="Bhonagiri V."/>
            <person name="Nash W.E."/>
            <person name="Mardis E.R."/>
            <person name="Wilson R.K."/>
        </authorList>
    </citation>
    <scope>NUCLEOTIDE SEQUENCE [LARGE SCALE GENOMIC DNA]</scope>
    <source>
        <strain evidence="5 6">DSM 3991</strain>
    </source>
</reference>
<gene>
    <name evidence="5" type="ORF">EUBDOL_00968</name>
</gene>
<protein>
    <submittedName>
        <fullName evidence="5">Methyltransferase domain protein</fullName>
    </submittedName>
</protein>
<evidence type="ECO:0000313" key="5">
    <source>
        <dbReference type="EMBL" id="EDP11789.1"/>
    </source>
</evidence>
<comment type="caution">
    <text evidence="5">The sequence shown here is derived from an EMBL/GenBank/DDBJ whole genome shotgun (WGS) entry which is preliminary data.</text>
</comment>
<keyword evidence="1 5" id="KW-0489">Methyltransferase</keyword>
<dbReference type="SUPFAM" id="SSF53335">
    <property type="entry name" value="S-adenosyl-L-methionine-dependent methyltransferases"/>
    <property type="match status" value="1"/>
</dbReference>
<reference evidence="5 6" key="1">
    <citation type="submission" date="2007-09" db="EMBL/GenBank/DDBJ databases">
        <title>Draft genome sequence of Eubacterium dolichum (DSM 3991).</title>
        <authorList>
            <person name="Sudarsanam P."/>
            <person name="Ley R."/>
            <person name="Guruge J."/>
            <person name="Turnbaugh P.J."/>
            <person name="Mahowald M."/>
            <person name="Liep D."/>
            <person name="Gordon J."/>
        </authorList>
    </citation>
    <scope>NUCLEOTIDE SEQUENCE [LARGE SCALE GENOMIC DNA]</scope>
    <source>
        <strain evidence="5 6">DSM 3991</strain>
    </source>
</reference>
<keyword evidence="2 5" id="KW-0808">Transferase</keyword>
<dbReference type="Gene3D" id="3.40.50.150">
    <property type="entry name" value="Vaccinia Virus protein VP39"/>
    <property type="match status" value="1"/>
</dbReference>
<evidence type="ECO:0000256" key="2">
    <source>
        <dbReference type="ARBA" id="ARBA00022679"/>
    </source>
</evidence>
<evidence type="ECO:0000256" key="3">
    <source>
        <dbReference type="ARBA" id="ARBA00022691"/>
    </source>
</evidence>
<dbReference type="GO" id="GO:0032259">
    <property type="term" value="P:methylation"/>
    <property type="evidence" value="ECO:0007669"/>
    <property type="project" value="UniProtKB-KW"/>
</dbReference>
<dbReference type="CDD" id="cd02440">
    <property type="entry name" value="AdoMet_MTases"/>
    <property type="match status" value="1"/>
</dbReference>
<dbReference type="STRING" id="428127.EUBDOL_00968"/>
<dbReference type="EMBL" id="ABAW02000018">
    <property type="protein sequence ID" value="EDP11789.1"/>
    <property type="molecule type" value="Genomic_DNA"/>
</dbReference>
<dbReference type="Pfam" id="PF13847">
    <property type="entry name" value="Methyltransf_31"/>
    <property type="match status" value="1"/>
</dbReference>
<dbReference type="InterPro" id="IPR029063">
    <property type="entry name" value="SAM-dependent_MTases_sf"/>
</dbReference>
<dbReference type="HOGENOM" id="CLU_061789_1_0_9"/>
<dbReference type="Proteomes" id="UP000004090">
    <property type="component" value="Unassembled WGS sequence"/>
</dbReference>
<dbReference type="InterPro" id="IPR025714">
    <property type="entry name" value="Methyltranfer_dom"/>
</dbReference>
<proteinExistence type="predicted"/>
<evidence type="ECO:0000259" key="4">
    <source>
        <dbReference type="Pfam" id="PF13847"/>
    </source>
</evidence>
<evidence type="ECO:0000313" key="6">
    <source>
        <dbReference type="Proteomes" id="UP000004090"/>
    </source>
</evidence>
<dbReference type="PANTHER" id="PTHR43464">
    <property type="entry name" value="METHYLTRANSFERASE"/>
    <property type="match status" value="1"/>
</dbReference>
<sequence length="262" mass="30530">MVTNGGTDMNLDELYNTFHEEERLFHGYASQVEYLTTLHYIYTYAKPSMRILEIGAGCGAYSLRLAEEGFHITAMDPVKRHIEIMKAKKRKDTDITIIQGNILDLPQAWNEVFDMVLCLGPLYHIEDNQQQFTAIANCCRLCKKQGILMFSYIPHDMVIASETFHVPNFLLSEELCQESLQLKNNPFIFHDEQQIEALFQTFPLRKEKHLAADGLAELMRERIDRFSKQEFEIYMKYHLHTCEKPSFLGHSNHNLLIFSKTD</sequence>
<feature type="domain" description="Methyltransferase" evidence="4">
    <location>
        <begin position="46"/>
        <end position="183"/>
    </location>
</feature>
<keyword evidence="3" id="KW-0949">S-adenosyl-L-methionine</keyword>
<accession>A8RB03</accession>
<evidence type="ECO:0000256" key="1">
    <source>
        <dbReference type="ARBA" id="ARBA00022603"/>
    </source>
</evidence>
<dbReference type="GO" id="GO:0008168">
    <property type="term" value="F:methyltransferase activity"/>
    <property type="evidence" value="ECO:0007669"/>
    <property type="project" value="UniProtKB-KW"/>
</dbReference>
<dbReference type="PANTHER" id="PTHR43464:SF19">
    <property type="entry name" value="UBIQUINONE BIOSYNTHESIS O-METHYLTRANSFERASE, MITOCHONDRIAL"/>
    <property type="match status" value="1"/>
</dbReference>
<name>A8RB03_9FIRM</name>
<dbReference type="eggNOG" id="COG2226">
    <property type="taxonomic scope" value="Bacteria"/>
</dbReference>
<dbReference type="AlphaFoldDB" id="A8RB03"/>